<dbReference type="AlphaFoldDB" id="A0A1E5QPN6"/>
<feature type="transmembrane region" description="Helical" evidence="1">
    <location>
        <begin position="447"/>
        <end position="466"/>
    </location>
</feature>
<dbReference type="GO" id="GO:0015558">
    <property type="term" value="F:secondary active p-aminobenzoyl-glutamate transmembrane transporter activity"/>
    <property type="evidence" value="ECO:0007669"/>
    <property type="project" value="InterPro"/>
</dbReference>
<dbReference type="InterPro" id="IPR004697">
    <property type="entry name" value="AbgT"/>
</dbReference>
<proteinExistence type="predicted"/>
<feature type="transmembrane region" description="Helical" evidence="1">
    <location>
        <begin position="98"/>
        <end position="117"/>
    </location>
</feature>
<organism evidence="2">
    <name type="scientific">Desertifilum tharense IPPAS B-1220</name>
    <dbReference type="NCBI Taxonomy" id="1781255"/>
    <lineage>
        <taxon>Bacteria</taxon>
        <taxon>Bacillati</taxon>
        <taxon>Cyanobacteriota</taxon>
        <taxon>Cyanophyceae</taxon>
        <taxon>Desertifilales</taxon>
        <taxon>Desertifilaceae</taxon>
        <taxon>Desertifilum</taxon>
    </lineage>
</organism>
<dbReference type="PANTHER" id="PTHR30282:SF0">
    <property type="entry name" value="P-AMINOBENZOYL-GLUTAMATE TRANSPORT PROTEIN"/>
    <property type="match status" value="1"/>
</dbReference>
<dbReference type="PANTHER" id="PTHR30282">
    <property type="entry name" value="P-AMINOBENZOYL GLUTAMATE TRANSPORTER"/>
    <property type="match status" value="1"/>
</dbReference>
<accession>A0A1E5QPN6</accession>
<feature type="transmembrane region" description="Helical" evidence="1">
    <location>
        <begin position="308"/>
        <end position="330"/>
    </location>
</feature>
<feature type="transmembrane region" description="Helical" evidence="1">
    <location>
        <begin position="390"/>
        <end position="410"/>
    </location>
</feature>
<reference evidence="2" key="1">
    <citation type="submission" date="2016-09" db="EMBL/GenBank/DDBJ databases">
        <title>Draft genome of thermotolerant cyanobacterium Desertifilum sp. strain IPPAS B-1220.</title>
        <authorList>
            <person name="Sinetova M.A."/>
            <person name="Bolakhan K."/>
            <person name="Zayadan B.K."/>
            <person name="Mironov K.S."/>
            <person name="Ustinova V."/>
            <person name="Kupriyanova E.V."/>
            <person name="Sidorov R.A."/>
            <person name="Skrypnik A.N."/>
            <person name="Gogoleva N.E."/>
            <person name="Gogolev Y.V."/>
            <person name="Los D.A."/>
        </authorList>
    </citation>
    <scope>NUCLEOTIDE SEQUENCE [LARGE SCALE GENOMIC DNA]</scope>
    <source>
        <strain evidence="2">IPPAS B-1220</strain>
    </source>
</reference>
<gene>
    <name evidence="2" type="ORF">BH720_03360</name>
</gene>
<dbReference type="STRING" id="1781255.BH720_03360"/>
<dbReference type="Pfam" id="PF03806">
    <property type="entry name" value="ABG_transport"/>
    <property type="match status" value="1"/>
</dbReference>
<keyword evidence="1" id="KW-1133">Transmembrane helix</keyword>
<feature type="transmembrane region" description="Helical" evidence="1">
    <location>
        <begin position="351"/>
        <end position="370"/>
    </location>
</feature>
<dbReference type="RefSeq" id="WP_069965747.1">
    <property type="nucleotide sequence ID" value="NZ_CM124774.1"/>
</dbReference>
<comment type="caution">
    <text evidence="2">The sequence shown here is derived from an EMBL/GenBank/DDBJ whole genome shotgun (WGS) entry which is preliminary data.</text>
</comment>
<feature type="transmembrane region" description="Helical" evidence="1">
    <location>
        <begin position="269"/>
        <end position="288"/>
    </location>
</feature>
<keyword evidence="1" id="KW-0472">Membrane</keyword>
<name>A0A1E5QPN6_9CYAN</name>
<feature type="transmembrane region" description="Helical" evidence="1">
    <location>
        <begin position="37"/>
        <end position="57"/>
    </location>
</feature>
<dbReference type="OrthoDB" id="3314392at2"/>
<sequence>MPEPTPPDPQTEDKPANLLDKILTAIERIGDKLPDPITLFFFLSLAILAISAIAAWANVSVVHPGTQETISAVSLLTADGVRRIVTEATQNFITFPPLGVVLVAMLGVGVAEYTGLLAAVLRRLVLFAPARLISPVVVFAGVMSNLASDAGYVVLVPLGAVIFRAFKRHPIAGLAAAFAGVSGGFSANLLIGPTDSLLAGLSQSAAQIIDPNYGVNATANFYFMFISTFLIMLVGWYVTDKIVEPRLGVYQPENQEEDITELTAAERKGLRWAGLALLAYLAFIAILTLPPQGILRDPETQALIPSPFINGIVFLIAIAFFIPGVVYGKVAGTIQNDRDVAKGLSHSMSSLGYYIALAFIAAQFIAYFSWSNLGVILAINGAELIQASGFSGPPLLILFILLSGFINLFVGSASAKWAIMAPVFIPMLMLVGLSPELTQAAYRIGDSTMNIVTPLMPYFPVVVAFGQRYDRDLGIGKLISLMLPYSLAFLLAWSILFVAWFVLNIPLGPGAPIRI</sequence>
<dbReference type="GO" id="GO:1902604">
    <property type="term" value="P:p-aminobenzoyl-glutamate transmembrane transport"/>
    <property type="evidence" value="ECO:0007669"/>
    <property type="project" value="InterPro"/>
</dbReference>
<feature type="transmembrane region" description="Helical" evidence="1">
    <location>
        <begin position="478"/>
        <end position="503"/>
    </location>
</feature>
<feature type="transmembrane region" description="Helical" evidence="1">
    <location>
        <begin position="171"/>
        <end position="191"/>
    </location>
</feature>
<keyword evidence="1" id="KW-0812">Transmembrane</keyword>
<evidence type="ECO:0000313" key="2">
    <source>
        <dbReference type="EMBL" id="OEJ76608.1"/>
    </source>
</evidence>
<feature type="transmembrane region" description="Helical" evidence="1">
    <location>
        <begin position="417"/>
        <end position="435"/>
    </location>
</feature>
<feature type="transmembrane region" description="Helical" evidence="1">
    <location>
        <begin position="221"/>
        <end position="238"/>
    </location>
</feature>
<evidence type="ECO:0000256" key="1">
    <source>
        <dbReference type="SAM" id="Phobius"/>
    </source>
</evidence>
<protein>
    <submittedName>
        <fullName evidence="2">Aminobenzoyl-glutamate transporter</fullName>
    </submittedName>
</protein>
<dbReference type="EMBL" id="MJGC01000035">
    <property type="protein sequence ID" value="OEJ76608.1"/>
    <property type="molecule type" value="Genomic_DNA"/>
</dbReference>